<keyword evidence="3 5" id="KW-0285">Flavoprotein</keyword>
<dbReference type="InterPro" id="IPR036250">
    <property type="entry name" value="AcylCo_DH-like_C"/>
</dbReference>
<dbReference type="CDD" id="cd00567">
    <property type="entry name" value="ACAD"/>
    <property type="match status" value="1"/>
</dbReference>
<dbReference type="RefSeq" id="WP_301571804.1">
    <property type="nucleotide sequence ID" value="NZ_JAPWIE010000004.1"/>
</dbReference>
<reference evidence="9" key="1">
    <citation type="submission" date="2022-12" db="EMBL/GenBank/DDBJ databases">
        <authorList>
            <person name="Krivoruchko A.V."/>
            <person name="Elkin A."/>
        </authorList>
    </citation>
    <scope>NUCLEOTIDE SEQUENCE</scope>
    <source>
        <strain evidence="9">IEGM 1388</strain>
    </source>
</reference>
<dbReference type="InterPro" id="IPR013786">
    <property type="entry name" value="AcylCoA_DH/ox_N"/>
</dbReference>
<dbReference type="PANTHER" id="PTHR43884:SF12">
    <property type="entry name" value="ISOVALERYL-COA DEHYDROGENASE, MITOCHONDRIAL-RELATED"/>
    <property type="match status" value="1"/>
</dbReference>
<keyword evidence="4 5" id="KW-0274">FAD</keyword>
<dbReference type="EMBL" id="JAPWIE010000004">
    <property type="protein sequence ID" value="MCZ4551068.1"/>
    <property type="molecule type" value="Genomic_DNA"/>
</dbReference>
<sequence>MRIADDPRICLDTHLSLSSTISGLLSIVWTIAKAECYVNDRSQYWNLPGRWRPRTVGTFVQPLIRRPLMDLDLTAAQTELQRRAETVGRSFRDEAHVWDDLDEAPYQEIFDRVEEAGLLGVAMPKEYGGHGGGAIEYLIVVEALFRSARSWLPPEPVFATSGPGPSMLLIGNEAARSRYLPDVVAGRRACNIALTEPAAGSALTDLTTSAVVDKDELVINGVKSYVTGSNVNDLNATFVRFDGVPGAKGIGAVMIDSTADGVTVERGPTFIGDRGIAHGNLILDDVRVSRDDVIVGPGQFGRLMSAFNLERLHNCGFWLGTSGAAFEEAESYVRDRSAFGRKVIEFQTVHHALADMSVQIEALRMLSYRAAATAVDGRFPKLAEVTQAKLFGATVGPQITMKAMELHGGYGVTTDYAVQRLHRDAVTNVAAGGAPAVLRTGIASALFPDLRFSQR</sequence>
<evidence type="ECO:0000256" key="2">
    <source>
        <dbReference type="ARBA" id="ARBA00009347"/>
    </source>
</evidence>
<evidence type="ECO:0000259" key="7">
    <source>
        <dbReference type="Pfam" id="PF02770"/>
    </source>
</evidence>
<dbReference type="SUPFAM" id="SSF47203">
    <property type="entry name" value="Acyl-CoA dehydrogenase C-terminal domain-like"/>
    <property type="match status" value="1"/>
</dbReference>
<feature type="domain" description="Acyl-CoA oxidase/dehydrogenase middle" evidence="7">
    <location>
        <begin position="192"/>
        <end position="286"/>
    </location>
</feature>
<evidence type="ECO:0000256" key="5">
    <source>
        <dbReference type="RuleBase" id="RU362125"/>
    </source>
</evidence>
<accession>A0ABT4MVN0</accession>
<evidence type="ECO:0000256" key="3">
    <source>
        <dbReference type="ARBA" id="ARBA00022630"/>
    </source>
</evidence>
<name>A0ABT4MVN0_GORRU</name>
<keyword evidence="5" id="KW-0560">Oxidoreductase</keyword>
<evidence type="ECO:0000256" key="4">
    <source>
        <dbReference type="ARBA" id="ARBA00022827"/>
    </source>
</evidence>
<dbReference type="PANTHER" id="PTHR43884">
    <property type="entry name" value="ACYL-COA DEHYDROGENASE"/>
    <property type="match status" value="1"/>
</dbReference>
<evidence type="ECO:0000259" key="8">
    <source>
        <dbReference type="Pfam" id="PF02771"/>
    </source>
</evidence>
<dbReference type="InterPro" id="IPR009075">
    <property type="entry name" value="AcylCo_DH/oxidase_C"/>
</dbReference>
<proteinExistence type="inferred from homology"/>
<feature type="domain" description="Acyl-CoA dehydrogenase/oxidase C-terminal" evidence="6">
    <location>
        <begin position="301"/>
        <end position="446"/>
    </location>
</feature>
<dbReference type="Proteomes" id="UP001067235">
    <property type="component" value="Unassembled WGS sequence"/>
</dbReference>
<comment type="cofactor">
    <cofactor evidence="1 5">
        <name>FAD</name>
        <dbReference type="ChEBI" id="CHEBI:57692"/>
    </cofactor>
</comment>
<dbReference type="Gene3D" id="1.10.540.10">
    <property type="entry name" value="Acyl-CoA dehydrogenase/oxidase, N-terminal domain"/>
    <property type="match status" value="1"/>
</dbReference>
<dbReference type="Gene3D" id="2.40.110.10">
    <property type="entry name" value="Butyryl-CoA Dehydrogenase, subunit A, domain 2"/>
    <property type="match status" value="1"/>
</dbReference>
<comment type="similarity">
    <text evidence="2 5">Belongs to the acyl-CoA dehydrogenase family.</text>
</comment>
<dbReference type="Pfam" id="PF02770">
    <property type="entry name" value="Acyl-CoA_dh_M"/>
    <property type="match status" value="1"/>
</dbReference>
<gene>
    <name evidence="9" type="ORF">O4213_13840</name>
</gene>
<protein>
    <submittedName>
        <fullName evidence="9">Acyl-CoA/acyl-ACP dehydrogenase</fullName>
    </submittedName>
</protein>
<evidence type="ECO:0000256" key="1">
    <source>
        <dbReference type="ARBA" id="ARBA00001974"/>
    </source>
</evidence>
<feature type="domain" description="Acyl-CoA dehydrogenase/oxidase N-terminal" evidence="8">
    <location>
        <begin position="81"/>
        <end position="186"/>
    </location>
</feature>
<dbReference type="Pfam" id="PF00441">
    <property type="entry name" value="Acyl-CoA_dh_1"/>
    <property type="match status" value="1"/>
</dbReference>
<dbReference type="SUPFAM" id="SSF56645">
    <property type="entry name" value="Acyl-CoA dehydrogenase NM domain-like"/>
    <property type="match status" value="1"/>
</dbReference>
<dbReference type="PROSITE" id="PS00073">
    <property type="entry name" value="ACYL_COA_DH_2"/>
    <property type="match status" value="1"/>
</dbReference>
<keyword evidence="10" id="KW-1185">Reference proteome</keyword>
<dbReference type="Gene3D" id="1.20.140.10">
    <property type="entry name" value="Butyryl-CoA Dehydrogenase, subunit A, domain 3"/>
    <property type="match status" value="1"/>
</dbReference>
<evidence type="ECO:0000259" key="6">
    <source>
        <dbReference type="Pfam" id="PF00441"/>
    </source>
</evidence>
<comment type="caution">
    <text evidence="9">The sequence shown here is derived from an EMBL/GenBank/DDBJ whole genome shotgun (WGS) entry which is preliminary data.</text>
</comment>
<evidence type="ECO:0000313" key="10">
    <source>
        <dbReference type="Proteomes" id="UP001067235"/>
    </source>
</evidence>
<dbReference type="InterPro" id="IPR006091">
    <property type="entry name" value="Acyl-CoA_Oxase/DH_mid-dom"/>
</dbReference>
<dbReference type="InterPro" id="IPR006089">
    <property type="entry name" value="Acyl-CoA_DH_CS"/>
</dbReference>
<evidence type="ECO:0000313" key="9">
    <source>
        <dbReference type="EMBL" id="MCZ4551068.1"/>
    </source>
</evidence>
<dbReference type="InterPro" id="IPR009100">
    <property type="entry name" value="AcylCoA_DH/oxidase_NM_dom_sf"/>
</dbReference>
<dbReference type="InterPro" id="IPR037069">
    <property type="entry name" value="AcylCoA_DH/ox_N_sf"/>
</dbReference>
<dbReference type="InterPro" id="IPR046373">
    <property type="entry name" value="Acyl-CoA_Oxase/DH_mid-dom_sf"/>
</dbReference>
<organism evidence="9 10">
    <name type="scientific">Gordonia rubripertincta</name>
    <name type="common">Rhodococcus corallinus</name>
    <dbReference type="NCBI Taxonomy" id="36822"/>
    <lineage>
        <taxon>Bacteria</taxon>
        <taxon>Bacillati</taxon>
        <taxon>Actinomycetota</taxon>
        <taxon>Actinomycetes</taxon>
        <taxon>Mycobacteriales</taxon>
        <taxon>Gordoniaceae</taxon>
        <taxon>Gordonia</taxon>
    </lineage>
</organism>
<dbReference type="Pfam" id="PF02771">
    <property type="entry name" value="Acyl-CoA_dh_N"/>
    <property type="match status" value="1"/>
</dbReference>